<dbReference type="Pfam" id="PF09986">
    <property type="entry name" value="DUF2225"/>
    <property type="match status" value="1"/>
</dbReference>
<evidence type="ECO:0000313" key="1">
    <source>
        <dbReference type="EMBL" id="EGQ21291.1"/>
    </source>
</evidence>
<dbReference type="eggNOG" id="COG1655">
    <property type="taxonomic scope" value="Bacteria"/>
</dbReference>
<dbReference type="EMBL" id="AFPZ01000104">
    <property type="protein sequence ID" value="EGQ21291.1"/>
    <property type="molecule type" value="Genomic_DNA"/>
</dbReference>
<evidence type="ECO:0000313" key="2">
    <source>
        <dbReference type="Proteomes" id="UP000005316"/>
    </source>
</evidence>
<dbReference type="STRING" id="759851.SAMN04244570_2815"/>
<name>F9DWZ7_9BACL</name>
<reference evidence="1 2" key="1">
    <citation type="submission" date="2011-04" db="EMBL/GenBank/DDBJ databases">
        <authorList>
            <person name="Muzny D."/>
            <person name="Qin X."/>
            <person name="Deng J."/>
            <person name="Jiang H."/>
            <person name="Liu Y."/>
            <person name="Qu J."/>
            <person name="Song X.-Z."/>
            <person name="Zhang L."/>
            <person name="Thornton R."/>
            <person name="Coyle M."/>
            <person name="Francisco L."/>
            <person name="Jackson L."/>
            <person name="Javaid M."/>
            <person name="Korchina V."/>
            <person name="Kovar C."/>
            <person name="Mata R."/>
            <person name="Mathew T."/>
            <person name="Ngo R."/>
            <person name="Nguyen L."/>
            <person name="Nguyen N."/>
            <person name="Okwuonu G."/>
            <person name="Ongeri F."/>
            <person name="Pham C."/>
            <person name="Simmons D."/>
            <person name="Wilczek-Boney K."/>
            <person name="Hale W."/>
            <person name="Jakkamsetti A."/>
            <person name="Pham P."/>
            <person name="Ruth R."/>
            <person name="San Lucas F."/>
            <person name="Warren J."/>
            <person name="Zhang J."/>
            <person name="Zhao Z."/>
            <person name="Zhou C."/>
            <person name="Zhu D."/>
            <person name="Lee S."/>
            <person name="Bess C."/>
            <person name="Blankenburg K."/>
            <person name="Forbes L."/>
            <person name="Fu Q."/>
            <person name="Gubbala S."/>
            <person name="Hirani K."/>
            <person name="Jayaseelan J.C."/>
            <person name="Lara F."/>
            <person name="Munidasa M."/>
            <person name="Palculict T."/>
            <person name="Patil S."/>
            <person name="Pu L.-L."/>
            <person name="Saada N."/>
            <person name="Tang L."/>
            <person name="Weissenberger G."/>
            <person name="Zhu Y."/>
            <person name="Hemphill L."/>
            <person name="Shang Y."/>
            <person name="Youmans B."/>
            <person name="Ayvaz T."/>
            <person name="Ross M."/>
            <person name="Santibanez J."/>
            <person name="Aqrawi P."/>
            <person name="Gross S."/>
            <person name="Joshi V."/>
            <person name="Fowler G."/>
            <person name="Nazareth L."/>
            <person name="Reid J."/>
            <person name="Worley K."/>
            <person name="Petrosino J."/>
            <person name="Highlander S."/>
            <person name="Gibbs R."/>
        </authorList>
    </citation>
    <scope>NUCLEOTIDE SEQUENCE [LARGE SCALE GENOMIC DNA]</scope>
    <source>
        <strain evidence="1 2">2681</strain>
    </source>
</reference>
<dbReference type="Proteomes" id="UP000005316">
    <property type="component" value="Unassembled WGS sequence"/>
</dbReference>
<comment type="caution">
    <text evidence="1">The sequence shown here is derived from an EMBL/GenBank/DDBJ whole genome shotgun (WGS) entry which is preliminary data.</text>
</comment>
<evidence type="ECO:0008006" key="3">
    <source>
        <dbReference type="Google" id="ProtNLM"/>
    </source>
</evidence>
<protein>
    <recommendedName>
        <fullName evidence="3">DUF2225 domain-containing protein</fullName>
    </recommendedName>
</protein>
<accession>F9DWZ7</accession>
<proteinExistence type="predicted"/>
<gene>
    <name evidence="1" type="ORF">HMPREF9372_3328</name>
</gene>
<dbReference type="InterPro" id="IPR018708">
    <property type="entry name" value="DUF2225"/>
</dbReference>
<organism evidence="1 2">
    <name type="scientific">Sporosarcina newyorkensis 2681</name>
    <dbReference type="NCBI Taxonomy" id="1027292"/>
    <lineage>
        <taxon>Bacteria</taxon>
        <taxon>Bacillati</taxon>
        <taxon>Bacillota</taxon>
        <taxon>Bacilli</taxon>
        <taxon>Bacillales</taxon>
        <taxon>Caryophanaceae</taxon>
        <taxon>Sporosarcina</taxon>
    </lineage>
</organism>
<dbReference type="AlphaFoldDB" id="F9DWZ7"/>
<sequence>MKGMSLLEVSPFYEKKMQCLLCKEHFPTTRIRSRQVRVAEHDSDFRPIYINEEINPLLYNVAVCPHCGFASTEDFSPYFAPGTKEMIEKNITSQWHSRSFGSIRTKEEAIESYKLAYLSANFKKEKYLTMAGMMLRIAWIYREAEDDSNEKRYLRISRDLYIHSFSEGDHVGTQMSETRVQYMIAELSWRIRDREEAIRNFSRVIESQKRSTEPHLIELAKDRWQEIRGENSKSNK</sequence>
<dbReference type="HOGENOM" id="CLU_074582_1_0_9"/>